<feature type="region of interest" description="Disordered" evidence="4">
    <location>
        <begin position="415"/>
        <end position="440"/>
    </location>
</feature>
<organism evidence="5 6">
    <name type="scientific">Fopius arisanus</name>
    <dbReference type="NCBI Taxonomy" id="64838"/>
    <lineage>
        <taxon>Eukaryota</taxon>
        <taxon>Metazoa</taxon>
        <taxon>Ecdysozoa</taxon>
        <taxon>Arthropoda</taxon>
        <taxon>Hexapoda</taxon>
        <taxon>Insecta</taxon>
        <taxon>Pterygota</taxon>
        <taxon>Neoptera</taxon>
        <taxon>Endopterygota</taxon>
        <taxon>Hymenoptera</taxon>
        <taxon>Apocrita</taxon>
        <taxon>Ichneumonoidea</taxon>
        <taxon>Braconidae</taxon>
        <taxon>Opiinae</taxon>
        <taxon>Fopius</taxon>
    </lineage>
</organism>
<evidence type="ECO:0000256" key="4">
    <source>
        <dbReference type="SAM" id="MobiDB-lite"/>
    </source>
</evidence>
<dbReference type="KEGG" id="fas:105264838"/>
<evidence type="ECO:0000256" key="1">
    <source>
        <dbReference type="ARBA" id="ARBA00022679"/>
    </source>
</evidence>
<keyword evidence="2" id="KW-0547">Nucleotide-binding</keyword>
<dbReference type="PANTHER" id="PTHR23359">
    <property type="entry name" value="NUCLEOTIDE KINASE"/>
    <property type="match status" value="1"/>
</dbReference>
<dbReference type="CDD" id="cd22979">
    <property type="entry name" value="DD_AK8"/>
    <property type="match status" value="1"/>
</dbReference>
<gene>
    <name evidence="6" type="primary">LOC105264838</name>
</gene>
<protein>
    <submittedName>
        <fullName evidence="6">Adenylate kinase 8</fullName>
    </submittedName>
</protein>
<dbReference type="GO" id="GO:0005524">
    <property type="term" value="F:ATP binding"/>
    <property type="evidence" value="ECO:0007669"/>
    <property type="project" value="InterPro"/>
</dbReference>
<dbReference type="InterPro" id="IPR000850">
    <property type="entry name" value="Adenylat/UMP-CMP_kin"/>
</dbReference>
<dbReference type="SUPFAM" id="SSF52540">
    <property type="entry name" value="P-loop containing nucleoside triphosphate hydrolases"/>
    <property type="match status" value="1"/>
</dbReference>
<dbReference type="OrthoDB" id="522106at2759"/>
<keyword evidence="1" id="KW-0808">Transferase</keyword>
<keyword evidence="3 6" id="KW-0418">Kinase</keyword>
<dbReference type="Gene3D" id="3.40.50.300">
    <property type="entry name" value="P-loop containing nucleotide triphosphate hydrolases"/>
    <property type="match status" value="1"/>
</dbReference>
<dbReference type="AlphaFoldDB" id="A0A9R1SZT9"/>
<evidence type="ECO:0000256" key="2">
    <source>
        <dbReference type="ARBA" id="ARBA00022741"/>
    </source>
</evidence>
<evidence type="ECO:0000313" key="6">
    <source>
        <dbReference type="RefSeq" id="XP_011300287.1"/>
    </source>
</evidence>
<reference evidence="6" key="1">
    <citation type="submission" date="2025-08" db="UniProtKB">
        <authorList>
            <consortium name="RefSeq"/>
        </authorList>
    </citation>
    <scope>IDENTIFICATION</scope>
    <source>
        <strain evidence="6">USDA-PBARC FA_bdor</strain>
        <tissue evidence="6">Whole organism</tissue>
    </source>
</reference>
<dbReference type="GO" id="GO:0019205">
    <property type="term" value="F:nucleobase-containing compound kinase activity"/>
    <property type="evidence" value="ECO:0007669"/>
    <property type="project" value="InterPro"/>
</dbReference>
<evidence type="ECO:0000313" key="5">
    <source>
        <dbReference type="Proteomes" id="UP000694866"/>
    </source>
</evidence>
<dbReference type="GO" id="GO:0006139">
    <property type="term" value="P:nucleobase-containing compound metabolic process"/>
    <property type="evidence" value="ECO:0007669"/>
    <property type="project" value="InterPro"/>
</dbReference>
<evidence type="ECO:0000256" key="3">
    <source>
        <dbReference type="ARBA" id="ARBA00022777"/>
    </source>
</evidence>
<dbReference type="Proteomes" id="UP000694866">
    <property type="component" value="Unplaced"/>
</dbReference>
<dbReference type="RefSeq" id="XP_011300287.1">
    <property type="nucleotide sequence ID" value="XM_011301985.1"/>
</dbReference>
<dbReference type="GeneID" id="105264838"/>
<dbReference type="InterPro" id="IPR027417">
    <property type="entry name" value="P-loop_NTPase"/>
</dbReference>
<sequence length="461" mass="52765">MEKHRIYELFQEIASQLIIKKPSDHILYVKQCLQHAARSRDAPRIILLCPLDFDGKLLAEYLDLKLGIKAISLQDVDAFNSSEEFASNVRNILRKLYFEESGWLFIDFPRTKSEARALQSVGILPTHVIEITWTDFPIESSASPSQYPSTASSQNSHDNIFHKTLDMRNLQDLRSVYSSVLIQVETAGRTYEELGRACIALARRRKCSTPCYNFRVVLIGPRGSGRRSVAKYLSQKYNLVYIDFDYLLAQTRLQDNAFGITLRCLSRWGIREKSDIKIKIIENKLMGSECLKKGWVLFGYPITVEDFKLLDLLATPPNRIICINVDEATCQERLFSRKFNIYTGSEHNSRRSGEEADVELATHFEDCEIVVNHTLTEYFENVTSLLRYAGESAVLVDGTVSERSVKEKVESCLSRAPSAPPRIRKPKEEIKPEDIEFDPDDPTDFKIYDDLRKPESILSLV</sequence>
<keyword evidence="5" id="KW-1185">Reference proteome</keyword>
<proteinExistence type="predicted"/>
<name>A0A9R1SZT9_9HYME</name>
<accession>A0A9R1SZT9</accession>
<dbReference type="Pfam" id="PF00406">
    <property type="entry name" value="ADK"/>
    <property type="match status" value="1"/>
</dbReference>